<protein>
    <submittedName>
        <fullName evidence="1">p22 coat protein</fullName>
    </submittedName>
</protein>
<dbReference type="EMBL" id="JF429417">
    <property type="protein sequence ID" value="AEQ20624.1"/>
    <property type="molecule type" value="Genomic_DNA"/>
</dbReference>
<dbReference type="AlphaFoldDB" id="G4WW22"/>
<reference evidence="1" key="2">
    <citation type="journal article" date="2011" name="J. Bacteriol.">
        <title>Long-chain N-acyl amino acid synthases are linked to the putative PEP-CTERM/exosortase protein-sorting system in Gram-negative bacteria.</title>
        <authorList>
            <person name="Craig J.W."/>
            <person name="Cherry M.A."/>
            <person name="Brady S.F."/>
        </authorList>
    </citation>
    <scope>NUCLEOTIDE SEQUENCE</scope>
</reference>
<name>G4WW22_9BACT</name>
<reference evidence="1" key="1">
    <citation type="journal article" date="2004" name="Appl. Environ. Microbiol.">
        <title>Long-chain N-acyltyrosine synthases from environmental DNA.</title>
        <authorList>
            <person name="Brady S.F."/>
            <person name="Chao C.J."/>
            <person name="Clardy J."/>
        </authorList>
    </citation>
    <scope>NUCLEOTIDE SEQUENCE</scope>
</reference>
<evidence type="ECO:0000313" key="1">
    <source>
        <dbReference type="EMBL" id="AEQ20624.1"/>
    </source>
</evidence>
<accession>G4WW22</accession>
<organism evidence="1">
    <name type="scientific">uncultured bacterium CSLF43</name>
    <dbReference type="NCBI Taxonomy" id="1091575"/>
    <lineage>
        <taxon>Bacteria</taxon>
        <taxon>environmental samples</taxon>
    </lineage>
</organism>
<proteinExistence type="predicted"/>
<sequence length="303" mass="32192">MAIITSANVASAIVKLVAVDALPALMGNLVMGNLVNRNYEPALAQTGDTINVPIPPTLVANNLAEGGTVQTQNPNLGNAQIVLNSHVEATFQIPDVTKVLAVPDLLKLYMQPAVIAIAQRIETDLLGLASQFTANAPLGAPGSPVTEAVIDSAETALFQAMVPAMAQKFLITDPNTYSQLRQIVRFSEFEKVGDAGLRALIDGSVGKMKDFFIFRSQFVPKTGSSPSITHNVAFARDAMGLVVRRLPQPLPGTGAIAEYAELGNFGIRVTMSYQPNTLAQQFTVDVLYGCGVLRNNFGVQVLA</sequence>